<dbReference type="Gene3D" id="1.10.569.10">
    <property type="entry name" value="Aldehyde Ferredoxin Oxidoreductase Protein, subunit A, domain 2"/>
    <property type="match status" value="1"/>
</dbReference>
<evidence type="ECO:0000256" key="6">
    <source>
        <dbReference type="ARBA" id="ARBA00023004"/>
    </source>
</evidence>
<dbReference type="InterPro" id="IPR013983">
    <property type="entry name" value="Ald_Fedxn_OxRdtase_N"/>
</dbReference>
<dbReference type="Proteomes" id="UP000772181">
    <property type="component" value="Unassembled WGS sequence"/>
</dbReference>
<keyword evidence="3" id="KW-0004">4Fe-4S</keyword>
<comment type="cofactor">
    <cofactor evidence="1">
        <name>[4Fe-4S] cluster</name>
        <dbReference type="ChEBI" id="CHEBI:49883"/>
    </cofactor>
</comment>
<comment type="similarity">
    <text evidence="2">Belongs to the AOR/FOR family.</text>
</comment>
<dbReference type="InterPro" id="IPR001203">
    <property type="entry name" value="OxRdtase_Ald_Fedxn_C"/>
</dbReference>
<accession>A0A933GKU7</accession>
<dbReference type="GO" id="GO:0051539">
    <property type="term" value="F:4 iron, 4 sulfur cluster binding"/>
    <property type="evidence" value="ECO:0007669"/>
    <property type="project" value="UniProtKB-KW"/>
</dbReference>
<dbReference type="SUPFAM" id="SSF56228">
    <property type="entry name" value="Aldehyde ferredoxin oxidoreductase, N-terminal domain"/>
    <property type="match status" value="1"/>
</dbReference>
<reference evidence="10" key="1">
    <citation type="submission" date="2020-07" db="EMBL/GenBank/DDBJ databases">
        <title>Huge and variable diversity of episymbiotic CPR bacteria and DPANN archaea in groundwater ecosystems.</title>
        <authorList>
            <person name="He C.Y."/>
            <person name="Keren R."/>
            <person name="Whittaker M."/>
            <person name="Farag I.F."/>
            <person name="Doudna J."/>
            <person name="Cate J.H.D."/>
            <person name="Banfield J.F."/>
        </authorList>
    </citation>
    <scope>NUCLEOTIDE SEQUENCE</scope>
    <source>
        <strain evidence="10">NC_groundwater_1482_Ag_S-0.65um_47_24</strain>
    </source>
</reference>
<keyword evidence="4" id="KW-0479">Metal-binding</keyword>
<evidence type="ECO:0000313" key="11">
    <source>
        <dbReference type="Proteomes" id="UP000772181"/>
    </source>
</evidence>
<dbReference type="Gene3D" id="1.10.599.10">
    <property type="entry name" value="Aldehyde Ferredoxin Oxidoreductase Protein, subunit A, domain 3"/>
    <property type="match status" value="1"/>
</dbReference>
<evidence type="ECO:0000256" key="2">
    <source>
        <dbReference type="ARBA" id="ARBA00011032"/>
    </source>
</evidence>
<dbReference type="InterPro" id="IPR051919">
    <property type="entry name" value="W-dependent_AOR"/>
</dbReference>
<evidence type="ECO:0000256" key="8">
    <source>
        <dbReference type="ARBA" id="ARBA00049934"/>
    </source>
</evidence>
<evidence type="ECO:0000256" key="4">
    <source>
        <dbReference type="ARBA" id="ARBA00022723"/>
    </source>
</evidence>
<evidence type="ECO:0000256" key="1">
    <source>
        <dbReference type="ARBA" id="ARBA00001966"/>
    </source>
</evidence>
<sequence>MMETMAGGFAGKTLFVDLTRGETWATPQPLEEAPVFIGGGGFNAKLALELIPPRIEPLSPKNAIIIGAGPLVGTTLMSSPKTVLTTKGPLTGTILSTPAGHFGPTLKRAGFDQLVIKGRAPKPVYLSIENEKVQICPAATLWGKDLLQTTDELWQAHPHTTIACIGQAGENQVVFSNILINKEATWCRGGPGAVMGSKNLKAIVVRGSGKVRVAHQEKFDALAKKCYATYQTGPNLGDWRKLGVFIAWDSFLEIGAFGHDYYRSLYPKEEMTKTYGPEAYLKSIKKGSYACPSCPMACKQVIGIQKGEQAGFSIRSSCPFAGTESFGTRGEVGSMENVAKGIEMGNRYGIDNGTLLGMLDYLIDLYKNKKISIQDCRGFTPRVGFEAVREFMQLVVERKGLGEIAADGWHTLIDQIGGGNYQDAVVIKGMEPSADLRAYLSTESFGKLTGHRGAHANRALSITQVPGRSPDTLKRYGKRICVSDLSMDRVFSGPQGYSIPRLLKWVEDYNTMLTYLGLCNRAPISRVFDTETCAQLYDAATGINLKPEELLRAGERIWNLEKLLMYGKAFPERMICLRKDG</sequence>
<dbReference type="EMBL" id="JACQWF010000113">
    <property type="protein sequence ID" value="MBI4595208.1"/>
    <property type="molecule type" value="Genomic_DNA"/>
</dbReference>
<evidence type="ECO:0000256" key="5">
    <source>
        <dbReference type="ARBA" id="ARBA00023002"/>
    </source>
</evidence>
<evidence type="ECO:0000256" key="7">
    <source>
        <dbReference type="ARBA" id="ARBA00023014"/>
    </source>
</evidence>
<dbReference type="InterPro" id="IPR013985">
    <property type="entry name" value="Ald_Fedxn_OxRdtase_dom3"/>
</dbReference>
<dbReference type="Pfam" id="PF02730">
    <property type="entry name" value="AFOR_N"/>
    <property type="match status" value="1"/>
</dbReference>
<evidence type="ECO:0000313" key="10">
    <source>
        <dbReference type="EMBL" id="MBI4595208.1"/>
    </source>
</evidence>
<evidence type="ECO:0000259" key="9">
    <source>
        <dbReference type="SMART" id="SM00790"/>
    </source>
</evidence>
<evidence type="ECO:0000256" key="3">
    <source>
        <dbReference type="ARBA" id="ARBA00022485"/>
    </source>
</evidence>
<dbReference type="PANTHER" id="PTHR30038:SF0">
    <property type="entry name" value="TUNGSTEN-CONTAINING ALDEHYDE FERREDOXIN OXIDOREDUCTASE"/>
    <property type="match status" value="1"/>
</dbReference>
<dbReference type="InterPro" id="IPR036021">
    <property type="entry name" value="Tungsten_al_ferr_oxy-like_C"/>
</dbReference>
<dbReference type="PANTHER" id="PTHR30038">
    <property type="entry name" value="ALDEHYDE FERREDOXIN OXIDOREDUCTASE"/>
    <property type="match status" value="1"/>
</dbReference>
<keyword evidence="7" id="KW-0411">Iron-sulfur</keyword>
<dbReference type="GO" id="GO:0046872">
    <property type="term" value="F:metal ion binding"/>
    <property type="evidence" value="ECO:0007669"/>
    <property type="project" value="UniProtKB-KW"/>
</dbReference>
<gene>
    <name evidence="10" type="ORF">HY730_02395</name>
</gene>
<dbReference type="SMART" id="SM00790">
    <property type="entry name" value="AFOR_N"/>
    <property type="match status" value="1"/>
</dbReference>
<dbReference type="GO" id="GO:0009055">
    <property type="term" value="F:electron transfer activity"/>
    <property type="evidence" value="ECO:0007669"/>
    <property type="project" value="InterPro"/>
</dbReference>
<keyword evidence="6" id="KW-0408">Iron</keyword>
<dbReference type="GO" id="GO:0016625">
    <property type="term" value="F:oxidoreductase activity, acting on the aldehyde or oxo group of donors, iron-sulfur protein as acceptor"/>
    <property type="evidence" value="ECO:0007669"/>
    <property type="project" value="InterPro"/>
</dbReference>
<keyword evidence="5" id="KW-0560">Oxidoreductase</keyword>
<dbReference type="Gene3D" id="3.60.9.10">
    <property type="entry name" value="Aldehyde ferredoxin oxidoreductase, N-terminal domain"/>
    <property type="match status" value="1"/>
</dbReference>
<dbReference type="InterPro" id="IPR013984">
    <property type="entry name" value="Ald_Fedxn_OxRdtase_dom2"/>
</dbReference>
<protein>
    <recommendedName>
        <fullName evidence="9">Aldehyde ferredoxin oxidoreductase N-terminal domain-containing protein</fullName>
    </recommendedName>
</protein>
<comment type="caution">
    <text evidence="10">The sequence shown here is derived from an EMBL/GenBank/DDBJ whole genome shotgun (WGS) entry which is preliminary data.</text>
</comment>
<dbReference type="SUPFAM" id="SSF48310">
    <property type="entry name" value="Aldehyde ferredoxin oxidoreductase, C-terminal domains"/>
    <property type="match status" value="1"/>
</dbReference>
<dbReference type="AlphaFoldDB" id="A0A933GKU7"/>
<organism evidence="10 11">
    <name type="scientific">Tectimicrobiota bacterium</name>
    <dbReference type="NCBI Taxonomy" id="2528274"/>
    <lineage>
        <taxon>Bacteria</taxon>
        <taxon>Pseudomonadati</taxon>
        <taxon>Nitrospinota/Tectimicrobiota group</taxon>
        <taxon>Candidatus Tectimicrobiota</taxon>
    </lineage>
</organism>
<name>A0A933GKU7_UNCTE</name>
<dbReference type="Pfam" id="PF01314">
    <property type="entry name" value="AFOR_C"/>
    <property type="match status" value="1"/>
</dbReference>
<dbReference type="InterPro" id="IPR036503">
    <property type="entry name" value="Ald_Fedxn_OxRdtase_N_sf"/>
</dbReference>
<proteinExistence type="inferred from homology"/>
<feature type="domain" description="Aldehyde ferredoxin oxidoreductase N-terminal" evidence="9">
    <location>
        <begin position="9"/>
        <end position="209"/>
    </location>
</feature>
<comment type="cofactor">
    <cofactor evidence="8">
        <name>tungstopterin</name>
        <dbReference type="ChEBI" id="CHEBI:30402"/>
    </cofactor>
</comment>